<dbReference type="OrthoDB" id="3643156at2759"/>
<dbReference type="OMA" id="NDEDIFW"/>
<name>A0A166VP57_METRR</name>
<accession>A0A166VP57</accession>
<evidence type="ECO:0000313" key="1">
    <source>
        <dbReference type="EMBL" id="OAA33877.1"/>
    </source>
</evidence>
<keyword evidence="2" id="KW-1185">Reference proteome</keyword>
<gene>
    <name evidence="1" type="ORF">NOR_08756</name>
</gene>
<organism evidence="1 2">
    <name type="scientific">Metarhizium rileyi (strain RCEF 4871)</name>
    <name type="common">Nomuraea rileyi</name>
    <dbReference type="NCBI Taxonomy" id="1649241"/>
    <lineage>
        <taxon>Eukaryota</taxon>
        <taxon>Fungi</taxon>
        <taxon>Dikarya</taxon>
        <taxon>Ascomycota</taxon>
        <taxon>Pezizomycotina</taxon>
        <taxon>Sordariomycetes</taxon>
        <taxon>Hypocreomycetidae</taxon>
        <taxon>Hypocreales</taxon>
        <taxon>Clavicipitaceae</taxon>
        <taxon>Metarhizium</taxon>
    </lineage>
</organism>
<dbReference type="Proteomes" id="UP000243498">
    <property type="component" value="Unassembled WGS sequence"/>
</dbReference>
<dbReference type="STRING" id="1081105.A0A166VP57"/>
<reference evidence="1 2" key="1">
    <citation type="journal article" date="2016" name="Genome Biol. Evol.">
        <title>Divergent and convergent evolution of fungal pathogenicity.</title>
        <authorList>
            <person name="Shang Y."/>
            <person name="Xiao G."/>
            <person name="Zheng P."/>
            <person name="Cen K."/>
            <person name="Zhan S."/>
            <person name="Wang C."/>
        </authorList>
    </citation>
    <scope>NUCLEOTIDE SEQUENCE [LARGE SCALE GENOMIC DNA]</scope>
    <source>
        <strain evidence="1 2">RCEF 4871</strain>
    </source>
</reference>
<comment type="caution">
    <text evidence="1">The sequence shown here is derived from an EMBL/GenBank/DDBJ whole genome shotgun (WGS) entry which is preliminary data.</text>
</comment>
<proteinExistence type="predicted"/>
<protein>
    <submittedName>
        <fullName evidence="1">Uncharacterized protein</fullName>
    </submittedName>
</protein>
<sequence>MSTAVAQLSNGTIVKLAKIAGTAGYQELLQSELQKRQVIQGHATPHTRAHASSHGVAVLAEMIVSLREASEAILGDLPATVAVTAPYVLAWLDEETDFSSYVWRARELAGLKSFRVETMSPLYLAEASTVFAANGRCLCQDRYCYGPERTEEDIFTHDVVYHISFTNNSLYTVFQRATCFFHSPAGARYGTINHDFGLGRTEHGVAATFWLHMEEYLVSQAEKYVKSDVRPTESYIIAMAGEAAENKEFRDTVARVAARIQGDEAHRSERTGAGPKIELLASKEPVYAAAIGAALSKRHELDHSYCDEYFKSGIKVTDLHDDSRDEL</sequence>
<evidence type="ECO:0000313" key="2">
    <source>
        <dbReference type="Proteomes" id="UP000243498"/>
    </source>
</evidence>
<dbReference type="AlphaFoldDB" id="A0A166VP57"/>
<dbReference type="EMBL" id="AZHC01000099">
    <property type="protein sequence ID" value="OAA33877.1"/>
    <property type="molecule type" value="Genomic_DNA"/>
</dbReference>